<sequence>MKLISATMSKGINYLSLAHFVAFLILISMACSNTLVVEAQRHRAPDAKEGKFSLAVSGRTKAILTINDFRKGGEGGGPSECSGKYYDNSIPIVALSTGWYNKGRRCFEKITIYANGKSTKAMVVDECDTSRGCRNNIVDASEAVWKALGVPKKDWGWLEIFWSD</sequence>
<dbReference type="KEGG" id="nta:107784783"/>
<dbReference type="SMR" id="A0A1S3ZB60"/>
<dbReference type="CDD" id="cd22270">
    <property type="entry name" value="DPBB_kiwellin-like"/>
    <property type="match status" value="1"/>
</dbReference>
<evidence type="ECO:0000256" key="1">
    <source>
        <dbReference type="ARBA" id="ARBA00004613"/>
    </source>
</evidence>
<comment type="similarity">
    <text evidence="2">Belongs to the kiwellin family.</text>
</comment>
<dbReference type="RefSeq" id="XP_016461452.1">
    <property type="nucleotide sequence ID" value="XM_016605966.2"/>
</dbReference>
<gene>
    <name evidence="6" type="primary">LOC107784783</name>
</gene>
<evidence type="ECO:0000313" key="6">
    <source>
        <dbReference type="RefSeq" id="XP_016461452.1"/>
    </source>
</evidence>
<dbReference type="PaxDb" id="4097-A0A1S3ZB60"/>
<proteinExistence type="inferred from homology"/>
<organism evidence="5 6">
    <name type="scientific">Nicotiana tabacum</name>
    <name type="common">Common tobacco</name>
    <dbReference type="NCBI Taxonomy" id="4097"/>
    <lineage>
        <taxon>Eukaryota</taxon>
        <taxon>Viridiplantae</taxon>
        <taxon>Streptophyta</taxon>
        <taxon>Embryophyta</taxon>
        <taxon>Tracheophyta</taxon>
        <taxon>Spermatophyta</taxon>
        <taxon>Magnoliopsida</taxon>
        <taxon>eudicotyledons</taxon>
        <taxon>Gunneridae</taxon>
        <taxon>Pentapetalae</taxon>
        <taxon>asterids</taxon>
        <taxon>lamiids</taxon>
        <taxon>Solanales</taxon>
        <taxon>Solanaceae</taxon>
        <taxon>Nicotianoideae</taxon>
        <taxon>Nicotianeae</taxon>
        <taxon>Nicotiana</taxon>
    </lineage>
</organism>
<dbReference type="GO" id="GO:0005576">
    <property type="term" value="C:extracellular region"/>
    <property type="evidence" value="ECO:0007669"/>
    <property type="project" value="UniProtKB-SubCell"/>
</dbReference>
<dbReference type="OrthoDB" id="1222676at2759"/>
<evidence type="ECO:0000256" key="4">
    <source>
        <dbReference type="ARBA" id="ARBA00022729"/>
    </source>
</evidence>
<accession>A0A1S3ZB60</accession>
<reference evidence="6" key="2">
    <citation type="submission" date="2025-08" db="UniProtKB">
        <authorList>
            <consortium name="RefSeq"/>
        </authorList>
    </citation>
    <scope>IDENTIFICATION</scope>
    <source>
        <tissue evidence="6">Leaf</tissue>
    </source>
</reference>
<dbReference type="InterPro" id="IPR039271">
    <property type="entry name" value="Kiwellin-like"/>
</dbReference>
<keyword evidence="3" id="KW-0964">Secreted</keyword>
<dbReference type="PANTHER" id="PTHR33191:SF40">
    <property type="entry name" value="RIPENING-RELATED PROTEIN 2"/>
    <property type="match status" value="1"/>
</dbReference>
<evidence type="ECO:0000256" key="2">
    <source>
        <dbReference type="ARBA" id="ARBA00005592"/>
    </source>
</evidence>
<dbReference type="STRING" id="4097.A0A1S3ZB60"/>
<dbReference type="InterPro" id="IPR036908">
    <property type="entry name" value="RlpA-like_sf"/>
</dbReference>
<dbReference type="Pfam" id="PF24300">
    <property type="entry name" value="KWL1"/>
    <property type="match status" value="1"/>
</dbReference>
<keyword evidence="4" id="KW-0732">Signal</keyword>
<name>A0A1S3ZB60_TOBAC</name>
<dbReference type="SUPFAM" id="SSF50685">
    <property type="entry name" value="Barwin-like endoglucanases"/>
    <property type="match status" value="1"/>
</dbReference>
<dbReference type="AlphaFoldDB" id="A0A1S3ZB60"/>
<dbReference type="RefSeq" id="XP_016461452.1">
    <property type="nucleotide sequence ID" value="XM_016605966.1"/>
</dbReference>
<dbReference type="Proteomes" id="UP000790787">
    <property type="component" value="Chromosome 23"/>
</dbReference>
<keyword evidence="5" id="KW-1185">Reference proteome</keyword>
<dbReference type="PROSITE" id="PS51257">
    <property type="entry name" value="PROKAR_LIPOPROTEIN"/>
    <property type="match status" value="1"/>
</dbReference>
<dbReference type="GeneID" id="107784783"/>
<evidence type="ECO:0000313" key="5">
    <source>
        <dbReference type="Proteomes" id="UP000790787"/>
    </source>
</evidence>
<evidence type="ECO:0000256" key="3">
    <source>
        <dbReference type="ARBA" id="ARBA00022525"/>
    </source>
</evidence>
<protein>
    <submittedName>
        <fullName evidence="6">Ripening-related protein 2</fullName>
    </submittedName>
</protein>
<dbReference type="PANTHER" id="PTHR33191">
    <property type="entry name" value="RIPENING-RELATED PROTEIN 2-RELATED"/>
    <property type="match status" value="1"/>
</dbReference>
<dbReference type="Gene3D" id="2.40.40.10">
    <property type="entry name" value="RlpA-like domain"/>
    <property type="match status" value="1"/>
</dbReference>
<reference evidence="5" key="1">
    <citation type="journal article" date="2014" name="Nat. Commun.">
        <title>The tobacco genome sequence and its comparison with those of tomato and potato.</title>
        <authorList>
            <person name="Sierro N."/>
            <person name="Battey J.N."/>
            <person name="Ouadi S."/>
            <person name="Bakaher N."/>
            <person name="Bovet L."/>
            <person name="Willig A."/>
            <person name="Goepfert S."/>
            <person name="Peitsch M.C."/>
            <person name="Ivanov N.V."/>
        </authorList>
    </citation>
    <scope>NUCLEOTIDE SEQUENCE [LARGE SCALE GENOMIC DNA]</scope>
</reference>
<dbReference type="OMA" id="RHHITIN"/>
<comment type="subcellular location">
    <subcellularLocation>
        <location evidence="1">Secreted</location>
    </subcellularLocation>
</comment>